<dbReference type="EMBL" id="CM041554">
    <property type="protein sequence ID" value="KAI3352030.1"/>
    <property type="molecule type" value="Genomic_DNA"/>
</dbReference>
<name>A0ACB8V940_9TELE</name>
<comment type="caution">
    <text evidence="1">The sequence shown here is derived from an EMBL/GenBank/DDBJ whole genome shotgun (WGS) entry which is preliminary data.</text>
</comment>
<accession>A0ACB8V940</accession>
<evidence type="ECO:0000313" key="2">
    <source>
        <dbReference type="Proteomes" id="UP000831701"/>
    </source>
</evidence>
<keyword evidence="2" id="KW-1185">Reference proteome</keyword>
<proteinExistence type="predicted"/>
<reference evidence="1" key="1">
    <citation type="submission" date="2022-04" db="EMBL/GenBank/DDBJ databases">
        <title>Jade perch genome.</title>
        <authorList>
            <person name="Chao B."/>
        </authorList>
    </citation>
    <scope>NUCLEOTIDE SEQUENCE</scope>
    <source>
        <strain evidence="1">CB-2022</strain>
    </source>
</reference>
<evidence type="ECO:0000313" key="1">
    <source>
        <dbReference type="EMBL" id="KAI3352030.1"/>
    </source>
</evidence>
<protein>
    <submittedName>
        <fullName evidence="1">Uncharacterized protein</fullName>
    </submittedName>
</protein>
<sequence length="94" mass="10356">MSQSCSFNSTYMAKWARQAAAGRPMNSDCSGIVKQTSRWPLCSWVKLAETGKLLIQNNNQVSALPKDRYGNQTPCIKSDDTVLSGDKGKSHFNV</sequence>
<gene>
    <name evidence="1" type="ORF">L3Q82_020849</name>
</gene>
<dbReference type="Proteomes" id="UP000831701">
    <property type="component" value="Chromosome 24"/>
</dbReference>
<organism evidence="1 2">
    <name type="scientific">Scortum barcoo</name>
    <name type="common">barcoo grunter</name>
    <dbReference type="NCBI Taxonomy" id="214431"/>
    <lineage>
        <taxon>Eukaryota</taxon>
        <taxon>Metazoa</taxon>
        <taxon>Chordata</taxon>
        <taxon>Craniata</taxon>
        <taxon>Vertebrata</taxon>
        <taxon>Euteleostomi</taxon>
        <taxon>Actinopterygii</taxon>
        <taxon>Neopterygii</taxon>
        <taxon>Teleostei</taxon>
        <taxon>Neoteleostei</taxon>
        <taxon>Acanthomorphata</taxon>
        <taxon>Eupercaria</taxon>
        <taxon>Centrarchiformes</taxon>
        <taxon>Terapontoidei</taxon>
        <taxon>Terapontidae</taxon>
        <taxon>Scortum</taxon>
    </lineage>
</organism>